<dbReference type="AlphaFoldDB" id="A0ABC7ZJA9"/>
<dbReference type="KEGG" id="mgx:CM1_00810"/>
<gene>
    <name evidence="1" type="ORF">CM1_00810</name>
</gene>
<organism evidence="1 2">
    <name type="scientific">Mycoplasmoides genitalium M6320</name>
    <dbReference type="NCBI Taxonomy" id="662945"/>
    <lineage>
        <taxon>Bacteria</taxon>
        <taxon>Bacillati</taxon>
        <taxon>Mycoplasmatota</taxon>
        <taxon>Mycoplasmoidales</taxon>
        <taxon>Mycoplasmoidaceae</taxon>
        <taxon>Mycoplasmoides</taxon>
    </lineage>
</organism>
<accession>A0ABC7ZJA9</accession>
<evidence type="ECO:0000313" key="2">
    <source>
        <dbReference type="Proteomes" id="UP000005254"/>
    </source>
</evidence>
<evidence type="ECO:0000313" key="1">
    <source>
        <dbReference type="EMBL" id="AFQ03950.1"/>
    </source>
</evidence>
<name>A0ABC7ZJA9_MYCGT</name>
<protein>
    <submittedName>
        <fullName evidence="1">MgPa adhesin</fullName>
    </submittedName>
</protein>
<reference evidence="1 2" key="1">
    <citation type="journal article" date="2012" name="J. Bacteriol.">
        <title>Draft Genome Sequences of Four Axenic Mycoplasma genitalium Strains Isolated from Denmark, Japan, and Australia.</title>
        <authorList>
            <person name="McGowin C.L."/>
            <person name="Ma L."/>
            <person name="Jensen J.S."/>
            <person name="Mancuso M.M."/>
            <person name="Hamasuna R."/>
            <person name="Adegboye D."/>
            <person name="Martin D.H."/>
        </authorList>
    </citation>
    <scope>NUCLEOTIDE SEQUENCE [LARGE SCALE GENOMIC DNA]</scope>
    <source>
        <strain evidence="1 2">M6320</strain>
    </source>
</reference>
<dbReference type="Proteomes" id="UP000005254">
    <property type="component" value="Chromosome"/>
</dbReference>
<proteinExistence type="predicted"/>
<sequence>MKSGQYQQNNTYNKLIEPDNATMAATSMTNLLKLLSSKNIKQKLGKGQLLRREIIMEGVLVKPFPLLFLIQWIIQIRELVEPLKLLIQWKKMKLPK</sequence>
<dbReference type="EMBL" id="CP003772">
    <property type="protein sequence ID" value="AFQ03950.1"/>
    <property type="molecule type" value="Genomic_DNA"/>
</dbReference>